<evidence type="ECO:0000256" key="1">
    <source>
        <dbReference type="ARBA" id="ARBA00007357"/>
    </source>
</evidence>
<dbReference type="Pfam" id="PF05649">
    <property type="entry name" value="Peptidase_M13_N"/>
    <property type="match status" value="1"/>
</dbReference>
<gene>
    <name evidence="3" type="primary">MME</name>
    <name evidence="3" type="ORF">TNIN_484181</name>
</gene>
<dbReference type="Proteomes" id="UP000886998">
    <property type="component" value="Unassembled WGS sequence"/>
</dbReference>
<proteinExistence type="inferred from homology"/>
<dbReference type="PANTHER" id="PTHR11733">
    <property type="entry name" value="ZINC METALLOPROTEASE FAMILY M13 NEPRILYSIN-RELATED"/>
    <property type="match status" value="1"/>
</dbReference>
<protein>
    <submittedName>
        <fullName evidence="3">Neprilysin</fullName>
    </submittedName>
</protein>
<dbReference type="EMBL" id="BMAV01026949">
    <property type="protein sequence ID" value="GFS54725.1"/>
    <property type="molecule type" value="Genomic_DNA"/>
</dbReference>
<reference evidence="3" key="1">
    <citation type="submission" date="2020-08" db="EMBL/GenBank/DDBJ databases">
        <title>Multicomponent nature underlies the extraordinary mechanical properties of spider dragline silk.</title>
        <authorList>
            <person name="Kono N."/>
            <person name="Nakamura H."/>
            <person name="Mori M."/>
            <person name="Yoshida Y."/>
            <person name="Ohtoshi R."/>
            <person name="Malay A.D."/>
            <person name="Moran D.A.P."/>
            <person name="Tomita M."/>
            <person name="Numata K."/>
            <person name="Arakawa K."/>
        </authorList>
    </citation>
    <scope>NUCLEOTIDE SEQUENCE</scope>
</reference>
<comment type="caution">
    <text evidence="3">The sequence shown here is derived from an EMBL/GenBank/DDBJ whole genome shotgun (WGS) entry which is preliminary data.</text>
</comment>
<dbReference type="Gene3D" id="1.10.1380.10">
    <property type="entry name" value="Neutral endopeptidase , domain2"/>
    <property type="match status" value="1"/>
</dbReference>
<dbReference type="OrthoDB" id="6423049at2759"/>
<name>A0A8X6IQC9_9ARAC</name>
<accession>A0A8X6IQC9</accession>
<dbReference type="SUPFAM" id="SSF55486">
    <property type="entry name" value="Metalloproteases ('zincins'), catalytic domain"/>
    <property type="match status" value="1"/>
</dbReference>
<dbReference type="GO" id="GO:0005886">
    <property type="term" value="C:plasma membrane"/>
    <property type="evidence" value="ECO:0007669"/>
    <property type="project" value="TreeGrafter"/>
</dbReference>
<evidence type="ECO:0000259" key="2">
    <source>
        <dbReference type="Pfam" id="PF05649"/>
    </source>
</evidence>
<evidence type="ECO:0000313" key="4">
    <source>
        <dbReference type="Proteomes" id="UP000886998"/>
    </source>
</evidence>
<dbReference type="GO" id="GO:0016485">
    <property type="term" value="P:protein processing"/>
    <property type="evidence" value="ECO:0007669"/>
    <property type="project" value="TreeGrafter"/>
</dbReference>
<feature type="domain" description="Peptidase M13 N-terminal" evidence="2">
    <location>
        <begin position="7"/>
        <end position="194"/>
    </location>
</feature>
<evidence type="ECO:0000313" key="3">
    <source>
        <dbReference type="EMBL" id="GFS54725.1"/>
    </source>
</evidence>
<dbReference type="AlphaFoldDB" id="A0A8X6IQC9"/>
<comment type="similarity">
    <text evidence="1">Belongs to the peptidase M13 family.</text>
</comment>
<dbReference type="InterPro" id="IPR042089">
    <property type="entry name" value="Peptidase_M13_dom_2"/>
</dbReference>
<dbReference type="InterPro" id="IPR008753">
    <property type="entry name" value="Peptidase_M13_N"/>
</dbReference>
<dbReference type="GO" id="GO:0004222">
    <property type="term" value="F:metalloendopeptidase activity"/>
    <property type="evidence" value="ECO:0007669"/>
    <property type="project" value="InterPro"/>
</dbReference>
<sequence>MDFNSDPCKDFYSYCCGGWERNPQIPKGMNKYGAIEELQIQVFHKIKDIFEKGTPNGIAVRNAFTFFTSCMNTSAIESRGILPFLQFTAEWGGWPVIDTSWSAKKFHPLSAIAKIQLKTGYGYIIPIIIVTDPKNTRRKLIQIDQPSLINSENILQKKNEESSKKDLKDFEYFFSKVAGLLDARKSNFSADFSSIIFNDIRCWYVLESPTNSMQICCIVHFLMDLCHKIAATSISILDENIQKVPKKFATLEEIH</sequence>
<dbReference type="PANTHER" id="PTHR11733:SF167">
    <property type="entry name" value="FI17812P1-RELATED"/>
    <property type="match status" value="1"/>
</dbReference>
<organism evidence="3 4">
    <name type="scientific">Trichonephila inaurata madagascariensis</name>
    <dbReference type="NCBI Taxonomy" id="2747483"/>
    <lineage>
        <taxon>Eukaryota</taxon>
        <taxon>Metazoa</taxon>
        <taxon>Ecdysozoa</taxon>
        <taxon>Arthropoda</taxon>
        <taxon>Chelicerata</taxon>
        <taxon>Arachnida</taxon>
        <taxon>Araneae</taxon>
        <taxon>Araneomorphae</taxon>
        <taxon>Entelegynae</taxon>
        <taxon>Araneoidea</taxon>
        <taxon>Nephilidae</taxon>
        <taxon>Trichonephila</taxon>
        <taxon>Trichonephila inaurata</taxon>
    </lineage>
</organism>
<keyword evidence="4" id="KW-1185">Reference proteome</keyword>
<dbReference type="PROSITE" id="PS51885">
    <property type="entry name" value="NEPRILYSIN"/>
    <property type="match status" value="1"/>
</dbReference>
<dbReference type="InterPro" id="IPR000718">
    <property type="entry name" value="Peptidase_M13"/>
</dbReference>